<accession>A0AA40KAY0</accession>
<proteinExistence type="predicted"/>
<dbReference type="Proteomes" id="UP001172155">
    <property type="component" value="Unassembled WGS sequence"/>
</dbReference>
<organism evidence="1 2">
    <name type="scientific">Schizothecium vesticola</name>
    <dbReference type="NCBI Taxonomy" id="314040"/>
    <lineage>
        <taxon>Eukaryota</taxon>
        <taxon>Fungi</taxon>
        <taxon>Dikarya</taxon>
        <taxon>Ascomycota</taxon>
        <taxon>Pezizomycotina</taxon>
        <taxon>Sordariomycetes</taxon>
        <taxon>Sordariomycetidae</taxon>
        <taxon>Sordariales</taxon>
        <taxon>Schizotheciaceae</taxon>
        <taxon>Schizothecium</taxon>
    </lineage>
</organism>
<keyword evidence="2" id="KW-1185">Reference proteome</keyword>
<comment type="caution">
    <text evidence="1">The sequence shown here is derived from an EMBL/GenBank/DDBJ whole genome shotgun (WGS) entry which is preliminary data.</text>
</comment>
<name>A0AA40KAY0_9PEZI</name>
<evidence type="ECO:0000313" key="2">
    <source>
        <dbReference type="Proteomes" id="UP001172155"/>
    </source>
</evidence>
<sequence length="223" mass="24485">MPGRYPSFDSLTAAGADLAFSDPSYRLRWRLFLTGPSESPAGPSKATARTEWRVLPSVPGSDGADLANYVEDDADFASTGSPWSDTHPIANEALTEPPIGRLDLRIGCLERYATDLWPAQHRACYDPAVDPDACECGSPVYRAPGPLRVEPAEERRDFITVADYVREVGRWMESDVVARDLASWWPRAEGMRDGKAVASGSLLWMDEIGLDVHRARNPGSSFT</sequence>
<reference evidence="1" key="1">
    <citation type="submission" date="2023-06" db="EMBL/GenBank/DDBJ databases">
        <title>Genome-scale phylogeny and comparative genomics of the fungal order Sordariales.</title>
        <authorList>
            <consortium name="Lawrence Berkeley National Laboratory"/>
            <person name="Hensen N."/>
            <person name="Bonometti L."/>
            <person name="Westerberg I."/>
            <person name="Brannstrom I.O."/>
            <person name="Guillou S."/>
            <person name="Cros-Aarteil S."/>
            <person name="Calhoun S."/>
            <person name="Haridas S."/>
            <person name="Kuo A."/>
            <person name="Mondo S."/>
            <person name="Pangilinan J."/>
            <person name="Riley R."/>
            <person name="LaButti K."/>
            <person name="Andreopoulos B."/>
            <person name="Lipzen A."/>
            <person name="Chen C."/>
            <person name="Yanf M."/>
            <person name="Daum C."/>
            <person name="Ng V."/>
            <person name="Clum A."/>
            <person name="Steindorff A."/>
            <person name="Ohm R."/>
            <person name="Martin F."/>
            <person name="Silar P."/>
            <person name="Natvig D."/>
            <person name="Lalanne C."/>
            <person name="Gautier V."/>
            <person name="Ament-velasquez S.L."/>
            <person name="Kruys A."/>
            <person name="Hutchinson M.I."/>
            <person name="Powell A.J."/>
            <person name="Barry K."/>
            <person name="Miller A.N."/>
            <person name="Grigoriev I.V."/>
            <person name="Debuchy R."/>
            <person name="Gladieux P."/>
            <person name="Thoren M.H."/>
            <person name="Johannesson H."/>
        </authorList>
    </citation>
    <scope>NUCLEOTIDE SEQUENCE</scope>
    <source>
        <strain evidence="1">SMH3187-1</strain>
    </source>
</reference>
<protein>
    <submittedName>
        <fullName evidence="1">Uncharacterized protein</fullName>
    </submittedName>
</protein>
<evidence type="ECO:0000313" key="1">
    <source>
        <dbReference type="EMBL" id="KAK0752504.1"/>
    </source>
</evidence>
<dbReference type="AlphaFoldDB" id="A0AA40KAY0"/>
<gene>
    <name evidence="1" type="ORF">B0T18DRAFT_426952</name>
</gene>
<dbReference type="EMBL" id="JAUKUD010000002">
    <property type="protein sequence ID" value="KAK0752504.1"/>
    <property type="molecule type" value="Genomic_DNA"/>
</dbReference>